<proteinExistence type="predicted"/>
<name>V5DAK1_TRYCR</name>
<gene>
    <name evidence="1" type="ORF">TCDM_07470</name>
</gene>
<dbReference type="Proteomes" id="UP000017861">
    <property type="component" value="Unassembled WGS sequence"/>
</dbReference>
<accession>V5DAK1</accession>
<comment type="caution">
    <text evidence="1">The sequence shown here is derived from an EMBL/GenBank/DDBJ whole genome shotgun (WGS) entry which is preliminary data.</text>
</comment>
<organism evidence="1 2">
    <name type="scientific">Trypanosoma cruzi Dm28c</name>
    <dbReference type="NCBI Taxonomy" id="1416333"/>
    <lineage>
        <taxon>Eukaryota</taxon>
        <taxon>Discoba</taxon>
        <taxon>Euglenozoa</taxon>
        <taxon>Kinetoplastea</taxon>
        <taxon>Metakinetoplastina</taxon>
        <taxon>Trypanosomatida</taxon>
        <taxon>Trypanosomatidae</taxon>
        <taxon>Trypanosoma</taxon>
        <taxon>Schizotrypanum</taxon>
    </lineage>
</organism>
<evidence type="ECO:0000313" key="1">
    <source>
        <dbReference type="EMBL" id="ESS64481.1"/>
    </source>
</evidence>
<sequence length="157" mass="16669">MPSDRHSHWDASFVTRCGRAFGGAGKEVRVRLVDRTTPCGNCIGVASAWAVRSVAEVRSVCRLSLSSSLKCWVAVPAHRGNWLSTAPGGAPRRGRHDNSAATAALAAHRAVCRASDRGGAGSSGGKRRFRARFFACLLWGVRAATTAYARDGGSQWS</sequence>
<evidence type="ECO:0000313" key="2">
    <source>
        <dbReference type="Proteomes" id="UP000017861"/>
    </source>
</evidence>
<reference evidence="1 2" key="1">
    <citation type="journal article" date="2014" name="Genome Announc.">
        <title>Trypanosoma cruzi Clone Dm28c Draft Genome Sequence.</title>
        <authorList>
            <person name="Grisard E.C."/>
            <person name="Teixeira S.M."/>
            <person name="de Almeida L.G."/>
            <person name="Stoco P.H."/>
            <person name="Gerber A.L."/>
            <person name="Talavera-Lopez C."/>
            <person name="Lima O.C."/>
            <person name="Andersson B."/>
            <person name="de Vasconcelos A.T."/>
        </authorList>
    </citation>
    <scope>NUCLEOTIDE SEQUENCE [LARGE SCALE GENOMIC DNA]</scope>
    <source>
        <strain evidence="1 2">Dm28c</strain>
    </source>
</reference>
<dbReference type="EMBL" id="AYLP01000089">
    <property type="protein sequence ID" value="ESS64481.1"/>
    <property type="molecule type" value="Genomic_DNA"/>
</dbReference>
<protein>
    <submittedName>
        <fullName evidence="1">Uncharacterized protein</fullName>
    </submittedName>
</protein>
<dbReference type="VEuPathDB" id="TriTrypDB:TCDM_07470"/>
<dbReference type="AlphaFoldDB" id="V5DAK1"/>